<accession>A0A7W7YBA0</accession>
<organism evidence="1 2">
    <name type="scientific">Prosthecobacter vanneervenii</name>
    <dbReference type="NCBI Taxonomy" id="48466"/>
    <lineage>
        <taxon>Bacteria</taxon>
        <taxon>Pseudomonadati</taxon>
        <taxon>Verrucomicrobiota</taxon>
        <taxon>Verrucomicrobiia</taxon>
        <taxon>Verrucomicrobiales</taxon>
        <taxon>Verrucomicrobiaceae</taxon>
        <taxon>Prosthecobacter</taxon>
    </lineage>
</organism>
<protein>
    <submittedName>
        <fullName evidence="1">Uncharacterized protein</fullName>
    </submittedName>
</protein>
<comment type="caution">
    <text evidence="1">The sequence shown here is derived from an EMBL/GenBank/DDBJ whole genome shotgun (WGS) entry which is preliminary data.</text>
</comment>
<proteinExistence type="predicted"/>
<dbReference type="RefSeq" id="WP_184339937.1">
    <property type="nucleotide sequence ID" value="NZ_JACHIG010000005.1"/>
</dbReference>
<gene>
    <name evidence="1" type="ORF">HNQ65_002596</name>
</gene>
<keyword evidence="2" id="KW-1185">Reference proteome</keyword>
<name>A0A7W7YBA0_9BACT</name>
<reference evidence="1 2" key="1">
    <citation type="submission" date="2020-08" db="EMBL/GenBank/DDBJ databases">
        <title>Genomic Encyclopedia of Type Strains, Phase IV (KMG-IV): sequencing the most valuable type-strain genomes for metagenomic binning, comparative biology and taxonomic classification.</title>
        <authorList>
            <person name="Goeker M."/>
        </authorList>
    </citation>
    <scope>NUCLEOTIDE SEQUENCE [LARGE SCALE GENOMIC DNA]</scope>
    <source>
        <strain evidence="1 2">DSM 12252</strain>
    </source>
</reference>
<dbReference type="AlphaFoldDB" id="A0A7W7YBA0"/>
<evidence type="ECO:0000313" key="1">
    <source>
        <dbReference type="EMBL" id="MBB5033013.1"/>
    </source>
</evidence>
<sequence>MITALIALGMLLVAYGLMSTISNSLERPAAHTINDITDANTIWRADIPLGFEESVARKKCPVPLPQGARHIQYVDFYEYGGFMHCMRFEAPLSVCREHAAQLIQAFNARNNETQKSNQAPLPVRPIPLDQSTTTVIGHYVRDQVAEAARASWFEPDKLTSGEMWGRSGSHTPMIIIDSDKGVFYYLRTD</sequence>
<dbReference type="Proteomes" id="UP000590740">
    <property type="component" value="Unassembled WGS sequence"/>
</dbReference>
<dbReference type="EMBL" id="JACHIG010000005">
    <property type="protein sequence ID" value="MBB5033013.1"/>
    <property type="molecule type" value="Genomic_DNA"/>
</dbReference>
<evidence type="ECO:0000313" key="2">
    <source>
        <dbReference type="Proteomes" id="UP000590740"/>
    </source>
</evidence>